<dbReference type="Gene3D" id="3.40.50.720">
    <property type="entry name" value="NAD(P)-binding Rossmann-like Domain"/>
    <property type="match status" value="1"/>
</dbReference>
<comment type="caution">
    <text evidence="3">The sequence shown here is derived from an EMBL/GenBank/DDBJ whole genome shotgun (WGS) entry which is preliminary data.</text>
</comment>
<comment type="similarity">
    <text evidence="1 2">Belongs to the short-chain dehydrogenases/reductases (SDR) family.</text>
</comment>
<dbReference type="PANTHER" id="PTHR42760:SF40">
    <property type="entry name" value="3-OXOACYL-[ACYL-CARRIER-PROTEIN] REDUCTASE, CHLOROPLASTIC"/>
    <property type="match status" value="1"/>
</dbReference>
<sequence>MKVLITGGASGLGAATVTALAEQGDTPLVLDRAAPADGVDHEIVDLADSAATENAVHAIADRAGGIDAVFTAAGIDVPGKLTDIPTKEWERVVQVNLLGTAAVVRAALPYLEATHGKVVTVASTLALRSVSDATAYCASKAGVAAFTRALAAELAGRVGVTLLVPGGMATHFFDNRDEQYKPPPGAKLNKAENVAQSVLHALRQPAGCEVREMVVCHSEEGSWP</sequence>
<evidence type="ECO:0000256" key="1">
    <source>
        <dbReference type="ARBA" id="ARBA00006484"/>
    </source>
</evidence>
<dbReference type="Pfam" id="PF00106">
    <property type="entry name" value="adh_short"/>
    <property type="match status" value="1"/>
</dbReference>
<accession>A0ABW5WCX8</accession>
<dbReference type="RefSeq" id="WP_377385196.1">
    <property type="nucleotide sequence ID" value="NZ_JBHSAN010000004.1"/>
</dbReference>
<dbReference type="EMBL" id="JBHUOF010000013">
    <property type="protein sequence ID" value="MFD2800186.1"/>
    <property type="molecule type" value="Genomic_DNA"/>
</dbReference>
<dbReference type="GO" id="GO:0016491">
    <property type="term" value="F:oxidoreductase activity"/>
    <property type="evidence" value="ECO:0007669"/>
    <property type="project" value="UniProtKB-KW"/>
</dbReference>
<dbReference type="PROSITE" id="PS00061">
    <property type="entry name" value="ADH_SHORT"/>
    <property type="match status" value="1"/>
</dbReference>
<dbReference type="PRINTS" id="PR00080">
    <property type="entry name" value="SDRFAMILY"/>
</dbReference>
<protein>
    <submittedName>
        <fullName evidence="3">SDR family oxidoreductase</fullName>
        <ecNumber evidence="3">1.-.-.-</ecNumber>
    </submittedName>
</protein>
<dbReference type="InterPro" id="IPR020904">
    <property type="entry name" value="Sc_DH/Rdtase_CS"/>
</dbReference>
<dbReference type="PRINTS" id="PR00081">
    <property type="entry name" value="GDHRDH"/>
</dbReference>
<dbReference type="SUPFAM" id="SSF51735">
    <property type="entry name" value="NAD(P)-binding Rossmann-fold domains"/>
    <property type="match status" value="1"/>
</dbReference>
<keyword evidence="4" id="KW-1185">Reference proteome</keyword>
<dbReference type="PANTHER" id="PTHR42760">
    <property type="entry name" value="SHORT-CHAIN DEHYDROGENASES/REDUCTASES FAMILY MEMBER"/>
    <property type="match status" value="1"/>
</dbReference>
<dbReference type="InterPro" id="IPR036291">
    <property type="entry name" value="NAD(P)-bd_dom_sf"/>
</dbReference>
<dbReference type="EC" id="1.-.-.-" evidence="3"/>
<evidence type="ECO:0000256" key="2">
    <source>
        <dbReference type="RuleBase" id="RU000363"/>
    </source>
</evidence>
<gene>
    <name evidence="3" type="ORF">ACFS2C_12360</name>
</gene>
<evidence type="ECO:0000313" key="3">
    <source>
        <dbReference type="EMBL" id="MFD2800186.1"/>
    </source>
</evidence>
<dbReference type="InterPro" id="IPR002347">
    <property type="entry name" value="SDR_fam"/>
</dbReference>
<proteinExistence type="inferred from homology"/>
<name>A0ABW5WCX8_9PSEU</name>
<reference evidence="4" key="1">
    <citation type="journal article" date="2019" name="Int. J. Syst. Evol. Microbiol.">
        <title>The Global Catalogue of Microorganisms (GCM) 10K type strain sequencing project: providing services to taxonomists for standard genome sequencing and annotation.</title>
        <authorList>
            <consortium name="The Broad Institute Genomics Platform"/>
            <consortium name="The Broad Institute Genome Sequencing Center for Infectious Disease"/>
            <person name="Wu L."/>
            <person name="Ma J."/>
        </authorList>
    </citation>
    <scope>NUCLEOTIDE SEQUENCE [LARGE SCALE GENOMIC DNA]</scope>
    <source>
        <strain evidence="4">IBRC-M 10906</strain>
    </source>
</reference>
<organism evidence="3 4">
    <name type="scientific">Prauserella oleivorans</name>
    <dbReference type="NCBI Taxonomy" id="1478153"/>
    <lineage>
        <taxon>Bacteria</taxon>
        <taxon>Bacillati</taxon>
        <taxon>Actinomycetota</taxon>
        <taxon>Actinomycetes</taxon>
        <taxon>Pseudonocardiales</taxon>
        <taxon>Pseudonocardiaceae</taxon>
        <taxon>Prauserella</taxon>
    </lineage>
</organism>
<evidence type="ECO:0000313" key="4">
    <source>
        <dbReference type="Proteomes" id="UP001597478"/>
    </source>
</evidence>
<keyword evidence="3" id="KW-0560">Oxidoreductase</keyword>
<dbReference type="Proteomes" id="UP001597478">
    <property type="component" value="Unassembled WGS sequence"/>
</dbReference>